<evidence type="ECO:0000313" key="4">
    <source>
        <dbReference type="Proteomes" id="UP001324427"/>
    </source>
</evidence>
<keyword evidence="4" id="KW-1185">Reference proteome</keyword>
<feature type="region of interest" description="Disordered" evidence="1">
    <location>
        <begin position="243"/>
        <end position="272"/>
    </location>
</feature>
<evidence type="ECO:0000313" key="3">
    <source>
        <dbReference type="EMBL" id="KAK4547166.1"/>
    </source>
</evidence>
<dbReference type="Proteomes" id="UP001324427">
    <property type="component" value="Unassembled WGS sequence"/>
</dbReference>
<dbReference type="Gene3D" id="3.40.50.1820">
    <property type="entry name" value="alpha/beta hydrolase"/>
    <property type="match status" value="1"/>
</dbReference>
<reference evidence="3 4" key="1">
    <citation type="submission" date="2021-11" db="EMBL/GenBank/DDBJ databases">
        <title>Black yeast isolated from Biological Soil Crust.</title>
        <authorList>
            <person name="Kurbessoian T."/>
        </authorList>
    </citation>
    <scope>NUCLEOTIDE SEQUENCE [LARGE SCALE GENOMIC DNA]</scope>
    <source>
        <strain evidence="3 4">CCFEE 5522</strain>
    </source>
</reference>
<organism evidence="3 4">
    <name type="scientific">Oleoguttula mirabilis</name>
    <dbReference type="NCBI Taxonomy" id="1507867"/>
    <lineage>
        <taxon>Eukaryota</taxon>
        <taxon>Fungi</taxon>
        <taxon>Dikarya</taxon>
        <taxon>Ascomycota</taxon>
        <taxon>Pezizomycotina</taxon>
        <taxon>Dothideomycetes</taxon>
        <taxon>Dothideomycetidae</taxon>
        <taxon>Mycosphaerellales</taxon>
        <taxon>Teratosphaeriaceae</taxon>
        <taxon>Oleoguttula</taxon>
    </lineage>
</organism>
<accession>A0AAV9JPC1</accession>
<sequence length="421" mass="45373">MDVFKSLLRQLDLQDRRALRLAIAGPLVAYIGTRIIETLVLARRRHSTKVLASPRQSLQLLSAQKLEDLPYPPNALPGARDVDSPYGNIRVYEWGPEDGRKVLLVHGISTPCISLAGVATLLVEKGCRVMLFDLFGRGYSDAPDPDLYPQNIELFTAQILCVTSSSKLPWGAAGRFTMVGYSLGGGISAAFTSYFPELVEGLVLIAPSGLLRPKHISLSSKLIYGNLLPQTFVEYYVARRMRGSPRAPASSGNPETTKDDKTGVAEVAESETPAHPAYAANSVSLIFPDRPMISPAHAVAWQIDAHPGFVGAFISSIKHAPISGEHERWKLIGSRQSAQRAPSQAQRGQTLKEGKVLVLLGRQDSVIVADEIDEDAKGTMGEGNVEVVKFEGAHDLPIVNAEGCVDAIAAFWGNAGLSKSA</sequence>
<dbReference type="PRINTS" id="PR00111">
    <property type="entry name" value="ABHYDROLASE"/>
</dbReference>
<protein>
    <recommendedName>
        <fullName evidence="2">AB hydrolase-1 domain-containing protein</fullName>
    </recommendedName>
</protein>
<evidence type="ECO:0000259" key="2">
    <source>
        <dbReference type="Pfam" id="PF00561"/>
    </source>
</evidence>
<dbReference type="Pfam" id="PF00561">
    <property type="entry name" value="Abhydrolase_1"/>
    <property type="match status" value="1"/>
</dbReference>
<dbReference type="EMBL" id="JAVFHQ010000012">
    <property type="protein sequence ID" value="KAK4547166.1"/>
    <property type="molecule type" value="Genomic_DNA"/>
</dbReference>
<comment type="caution">
    <text evidence="3">The sequence shown here is derived from an EMBL/GenBank/DDBJ whole genome shotgun (WGS) entry which is preliminary data.</text>
</comment>
<dbReference type="PANTHER" id="PTHR43798">
    <property type="entry name" value="MONOACYLGLYCEROL LIPASE"/>
    <property type="match status" value="1"/>
</dbReference>
<dbReference type="SUPFAM" id="SSF53474">
    <property type="entry name" value="alpha/beta-Hydrolases"/>
    <property type="match status" value="1"/>
</dbReference>
<evidence type="ECO:0000256" key="1">
    <source>
        <dbReference type="SAM" id="MobiDB-lite"/>
    </source>
</evidence>
<gene>
    <name evidence="3" type="ORF">LTR36_001387</name>
</gene>
<dbReference type="PANTHER" id="PTHR43798:SF33">
    <property type="entry name" value="HYDROLASE, PUTATIVE (AFU_ORTHOLOGUE AFUA_2G14860)-RELATED"/>
    <property type="match status" value="1"/>
</dbReference>
<dbReference type="InterPro" id="IPR000073">
    <property type="entry name" value="AB_hydrolase_1"/>
</dbReference>
<dbReference type="InterPro" id="IPR050266">
    <property type="entry name" value="AB_hydrolase_sf"/>
</dbReference>
<feature type="domain" description="AB hydrolase-1" evidence="2">
    <location>
        <begin position="102"/>
        <end position="238"/>
    </location>
</feature>
<dbReference type="InterPro" id="IPR029058">
    <property type="entry name" value="AB_hydrolase_fold"/>
</dbReference>
<dbReference type="GO" id="GO:0016020">
    <property type="term" value="C:membrane"/>
    <property type="evidence" value="ECO:0007669"/>
    <property type="project" value="TreeGrafter"/>
</dbReference>
<proteinExistence type="predicted"/>
<dbReference type="AlphaFoldDB" id="A0AAV9JPC1"/>
<name>A0AAV9JPC1_9PEZI</name>